<dbReference type="EC" id="7.-.-.-" evidence="8"/>
<evidence type="ECO:0000256" key="4">
    <source>
        <dbReference type="ARBA" id="ARBA00022737"/>
    </source>
</evidence>
<protein>
    <recommendedName>
        <fullName evidence="8">Ion-translocating oxidoreductase complex subunit C</fullName>
        <ecNumber evidence="8">7.-.-.-</ecNumber>
    </recommendedName>
    <alternativeName>
        <fullName evidence="8">Rnf electron transport complex subunit C</fullName>
    </alternativeName>
</protein>
<dbReference type="InterPro" id="IPR037225">
    <property type="entry name" value="Nuo51_FMN-bd_sf"/>
</dbReference>
<feature type="region of interest" description="Disordered" evidence="9">
    <location>
        <begin position="488"/>
        <end position="548"/>
    </location>
</feature>
<feature type="binding site" evidence="8">
    <location>
        <position position="430"/>
    </location>
    <ligand>
        <name>[4Fe-4S] cluster</name>
        <dbReference type="ChEBI" id="CHEBI:49883"/>
        <label>2</label>
    </ligand>
</feature>
<evidence type="ECO:0000256" key="6">
    <source>
        <dbReference type="ARBA" id="ARBA00023004"/>
    </source>
</evidence>
<dbReference type="InterPro" id="IPR017900">
    <property type="entry name" value="4Fe4S_Fe_S_CS"/>
</dbReference>
<dbReference type="Proteomes" id="UP000317839">
    <property type="component" value="Unassembled WGS sequence"/>
</dbReference>
<dbReference type="GO" id="GO:0005886">
    <property type="term" value="C:plasma membrane"/>
    <property type="evidence" value="ECO:0007669"/>
    <property type="project" value="UniProtKB-SubCell"/>
</dbReference>
<sequence>MSKSIVKSVSSKSIVEQAKGSFHGGIHPAEFKNISNQQSIKDLPIAAQLVIPVKQQLGQTGEVVVNLGDRISRGQLLVKATGILSANIHSPADGIVTSLSPAYVGHPSGMKSAAITIKTDLEQSEGKIFEPIDWRNPSNLEEIQSRIRQAGIVGLGGATFPTHVKTSSREINTLIVNAMECEPFITCDDRMLKDIPKQVIEGAQIVANLVKAKNIIFATEDNKQLSIEKLSEAISKTTESIPMSIVVAPTKYPSGGEKQTIELVTGKQVPSGKIPASMGLLVQNVATLHAVFNAVVKGQPLYQRLVTITGNLVDRPGNYWIAFGTQITDLIEHFNVDVNDCEKVIIGGPLMGQSVTDFTAPVTKATNCLIFNKADKTEKAWLTQTTEHQPCIRCGECEKVCPADLLPQQLLWYSQSDQWENLQQQGILDCIECGACAYVCPSEIPLVQYYRYGKSSLKDIQRKNVIAEKAKKRFDFKEMRIQREKAERAAKHKKAAEARRQAALDKKNDSDGKQQAINDALARVKQKKASVGQAQGVAQTETDEKKES</sequence>
<dbReference type="InterPro" id="IPR026902">
    <property type="entry name" value="RnfC_N"/>
</dbReference>
<comment type="subunit">
    <text evidence="8">The complex is composed of six subunits: RnfA, RnfB, RnfC, RnfD, RnfE and RnfG.</text>
</comment>
<evidence type="ECO:0000256" key="3">
    <source>
        <dbReference type="ARBA" id="ARBA00022723"/>
    </source>
</evidence>
<feature type="compositionally biased region" description="Basic and acidic residues" evidence="9">
    <location>
        <begin position="488"/>
        <end position="512"/>
    </location>
</feature>
<proteinExistence type="inferred from homology"/>
<keyword evidence="12" id="KW-1185">Reference proteome</keyword>
<dbReference type="PROSITE" id="PS51379">
    <property type="entry name" value="4FE4S_FER_2"/>
    <property type="match status" value="2"/>
</dbReference>
<feature type="domain" description="4Fe-4S ferredoxin-type" evidence="10">
    <location>
        <begin position="430"/>
        <end position="450"/>
    </location>
</feature>
<dbReference type="NCBIfam" id="TIGR01945">
    <property type="entry name" value="rnfC"/>
    <property type="match status" value="1"/>
</dbReference>
<evidence type="ECO:0000256" key="5">
    <source>
        <dbReference type="ARBA" id="ARBA00022982"/>
    </source>
</evidence>
<comment type="similarity">
    <text evidence="8">Belongs to the 4Fe4S bacterial-type ferredoxin family. RnfC subfamily.</text>
</comment>
<keyword evidence="8" id="KW-1278">Translocase</keyword>
<feature type="binding site" evidence="8">
    <location>
        <position position="401"/>
    </location>
    <ligand>
        <name>[4Fe-4S] cluster</name>
        <dbReference type="ChEBI" id="CHEBI:49883"/>
        <label>2</label>
    </ligand>
</feature>
<keyword evidence="5 8" id="KW-0249">Electron transport</keyword>
<comment type="caution">
    <text evidence="11">The sequence shown here is derived from an EMBL/GenBank/DDBJ whole genome shotgun (WGS) entry which is preliminary data.</text>
</comment>
<name>A0A545T335_9GAMM</name>
<organism evidence="11 12">
    <name type="scientific">Aliikangiella marina</name>
    <dbReference type="NCBI Taxonomy" id="1712262"/>
    <lineage>
        <taxon>Bacteria</taxon>
        <taxon>Pseudomonadati</taxon>
        <taxon>Pseudomonadota</taxon>
        <taxon>Gammaproteobacteria</taxon>
        <taxon>Oceanospirillales</taxon>
        <taxon>Pleioneaceae</taxon>
        <taxon>Aliikangiella</taxon>
    </lineage>
</organism>
<dbReference type="NCBIfam" id="NF003454">
    <property type="entry name" value="PRK05035.1"/>
    <property type="match status" value="1"/>
</dbReference>
<evidence type="ECO:0000313" key="11">
    <source>
        <dbReference type="EMBL" id="TQV71634.1"/>
    </source>
</evidence>
<dbReference type="GO" id="GO:0009055">
    <property type="term" value="F:electron transfer activity"/>
    <property type="evidence" value="ECO:0007669"/>
    <property type="project" value="InterPro"/>
</dbReference>
<keyword evidence="6 8" id="KW-0408">Iron</keyword>
<dbReference type="GO" id="GO:0051539">
    <property type="term" value="F:4 iron, 4 sulfur cluster binding"/>
    <property type="evidence" value="ECO:0007669"/>
    <property type="project" value="UniProtKB-KW"/>
</dbReference>
<dbReference type="HAMAP" id="MF_00461">
    <property type="entry name" value="RsxC_RnfC"/>
    <property type="match status" value="1"/>
</dbReference>
<feature type="binding site" evidence="8">
    <location>
        <position position="436"/>
    </location>
    <ligand>
        <name>[4Fe-4S] cluster</name>
        <dbReference type="ChEBI" id="CHEBI:49883"/>
        <label>2</label>
    </ligand>
</feature>
<dbReference type="InterPro" id="IPR011538">
    <property type="entry name" value="Nuo51_FMN-bd"/>
</dbReference>
<feature type="binding site" evidence="8">
    <location>
        <position position="391"/>
    </location>
    <ligand>
        <name>[4Fe-4S] cluster</name>
        <dbReference type="ChEBI" id="CHEBI:49883"/>
        <label>1</label>
    </ligand>
</feature>
<evidence type="ECO:0000256" key="1">
    <source>
        <dbReference type="ARBA" id="ARBA00022448"/>
    </source>
</evidence>
<dbReference type="InterPro" id="IPR010208">
    <property type="entry name" value="Ion_transpt_RnfC/RsxC"/>
</dbReference>
<evidence type="ECO:0000256" key="8">
    <source>
        <dbReference type="HAMAP-Rule" id="MF_00461"/>
    </source>
</evidence>
<dbReference type="SUPFAM" id="SSF142019">
    <property type="entry name" value="Nqo1 FMN-binding domain-like"/>
    <property type="match status" value="1"/>
</dbReference>
<dbReference type="RefSeq" id="WP_142944033.1">
    <property type="nucleotide sequence ID" value="NZ_VIKR01000006.1"/>
</dbReference>
<dbReference type="PANTHER" id="PTHR43034">
    <property type="entry name" value="ION-TRANSLOCATING OXIDOREDUCTASE COMPLEX SUBUNIT C"/>
    <property type="match status" value="1"/>
</dbReference>
<dbReference type="SUPFAM" id="SSF46548">
    <property type="entry name" value="alpha-helical ferredoxin"/>
    <property type="match status" value="1"/>
</dbReference>
<keyword evidence="8" id="KW-0997">Cell inner membrane</keyword>
<feature type="domain" description="4Fe-4S ferredoxin-type" evidence="10">
    <location>
        <begin position="382"/>
        <end position="411"/>
    </location>
</feature>
<dbReference type="PANTHER" id="PTHR43034:SF2">
    <property type="entry name" value="ION-TRANSLOCATING OXIDOREDUCTASE COMPLEX SUBUNIT C"/>
    <property type="match status" value="1"/>
</dbReference>
<dbReference type="Pfam" id="PF01512">
    <property type="entry name" value="Complex1_51K"/>
    <property type="match status" value="1"/>
</dbReference>
<evidence type="ECO:0000259" key="10">
    <source>
        <dbReference type="PROSITE" id="PS51379"/>
    </source>
</evidence>
<feature type="binding site" evidence="8">
    <location>
        <position position="394"/>
    </location>
    <ligand>
        <name>[4Fe-4S] cluster</name>
        <dbReference type="ChEBI" id="CHEBI:49883"/>
        <label>1</label>
    </ligand>
</feature>
<keyword evidence="8" id="KW-1003">Cell membrane</keyword>
<dbReference type="Gene3D" id="3.30.70.20">
    <property type="match status" value="1"/>
</dbReference>
<gene>
    <name evidence="11" type="primary">rsxC</name>
    <name evidence="8" type="synonym">rnfC</name>
    <name evidence="11" type="ORF">FLL45_21020</name>
</gene>
<dbReference type="InterPro" id="IPR017896">
    <property type="entry name" value="4Fe4S_Fe-S-bd"/>
</dbReference>
<keyword evidence="8" id="KW-0472">Membrane</keyword>
<keyword evidence="7 8" id="KW-0411">Iron-sulfur</keyword>
<dbReference type="EMBL" id="VIKR01000006">
    <property type="protein sequence ID" value="TQV71634.1"/>
    <property type="molecule type" value="Genomic_DNA"/>
</dbReference>
<keyword evidence="1 8" id="KW-0813">Transport</keyword>
<dbReference type="PROSITE" id="PS00198">
    <property type="entry name" value="4FE4S_FER_1"/>
    <property type="match status" value="1"/>
</dbReference>
<comment type="cofactor">
    <cofactor evidence="8">
        <name>[4Fe-4S] cluster</name>
        <dbReference type="ChEBI" id="CHEBI:49883"/>
    </cofactor>
    <text evidence="8">Binds 2 [4Fe-4S] clusters per subunit.</text>
</comment>
<keyword evidence="4 8" id="KW-0677">Repeat</keyword>
<dbReference type="Gene3D" id="3.40.50.11540">
    <property type="entry name" value="NADH-ubiquinone oxidoreductase 51kDa subunit"/>
    <property type="match status" value="1"/>
</dbReference>
<dbReference type="GO" id="GO:0046872">
    <property type="term" value="F:metal ion binding"/>
    <property type="evidence" value="ECO:0007669"/>
    <property type="project" value="UniProtKB-KW"/>
</dbReference>
<feature type="binding site" evidence="8">
    <location>
        <position position="433"/>
    </location>
    <ligand>
        <name>[4Fe-4S] cluster</name>
        <dbReference type="ChEBI" id="CHEBI:49883"/>
        <label>2</label>
    </ligand>
</feature>
<dbReference type="OrthoDB" id="9767754at2"/>
<reference evidence="11 12" key="1">
    <citation type="submission" date="2019-06" db="EMBL/GenBank/DDBJ databases">
        <title>Draft genome of Aliikangiella marina GYP-15.</title>
        <authorList>
            <person name="Wang G."/>
        </authorList>
    </citation>
    <scope>NUCLEOTIDE SEQUENCE [LARGE SCALE GENOMIC DNA]</scope>
    <source>
        <strain evidence="11 12">GYP-15</strain>
    </source>
</reference>
<evidence type="ECO:0000256" key="7">
    <source>
        <dbReference type="ARBA" id="ARBA00023014"/>
    </source>
</evidence>
<feature type="binding site" evidence="8">
    <location>
        <position position="397"/>
    </location>
    <ligand>
        <name>[4Fe-4S] cluster</name>
        <dbReference type="ChEBI" id="CHEBI:49883"/>
        <label>1</label>
    </ligand>
</feature>
<dbReference type="AlphaFoldDB" id="A0A545T335"/>
<evidence type="ECO:0000313" key="12">
    <source>
        <dbReference type="Proteomes" id="UP000317839"/>
    </source>
</evidence>
<keyword evidence="3 8" id="KW-0479">Metal-binding</keyword>
<keyword evidence="2 8" id="KW-0004">4Fe-4S</keyword>
<comment type="subcellular location">
    <subcellularLocation>
        <location evidence="8">Cell inner membrane</location>
        <topology evidence="8">Peripheral membrane protein</topology>
    </subcellularLocation>
</comment>
<feature type="binding site" evidence="8">
    <location>
        <position position="440"/>
    </location>
    <ligand>
        <name>[4Fe-4S] cluster</name>
        <dbReference type="ChEBI" id="CHEBI:49883"/>
        <label>1</label>
    </ligand>
</feature>
<accession>A0A545T335</accession>
<evidence type="ECO:0000256" key="2">
    <source>
        <dbReference type="ARBA" id="ARBA00022485"/>
    </source>
</evidence>
<dbReference type="Pfam" id="PF13375">
    <property type="entry name" value="RnfC_N"/>
    <property type="match status" value="1"/>
</dbReference>
<dbReference type="Pfam" id="PF13187">
    <property type="entry name" value="Fer4_9"/>
    <property type="match status" value="1"/>
</dbReference>
<evidence type="ECO:0000256" key="9">
    <source>
        <dbReference type="SAM" id="MobiDB-lite"/>
    </source>
</evidence>
<dbReference type="GO" id="GO:0022900">
    <property type="term" value="P:electron transport chain"/>
    <property type="evidence" value="ECO:0007669"/>
    <property type="project" value="UniProtKB-UniRule"/>
</dbReference>
<comment type="function">
    <text evidence="8">Part of a membrane-bound complex that couples electron transfer with translocation of ions across the membrane.</text>
</comment>